<dbReference type="PROSITE" id="PS50931">
    <property type="entry name" value="HTH_LYSR"/>
    <property type="match status" value="1"/>
</dbReference>
<dbReference type="Proteomes" id="UP001178507">
    <property type="component" value="Unassembled WGS sequence"/>
</dbReference>
<dbReference type="GO" id="GO:2000142">
    <property type="term" value="P:regulation of DNA-templated transcription initiation"/>
    <property type="evidence" value="ECO:0007669"/>
    <property type="project" value="TreeGrafter"/>
</dbReference>
<gene>
    <name evidence="9" type="ORF">EVOR1521_LOCUS17056</name>
</gene>
<dbReference type="InterPro" id="IPR005119">
    <property type="entry name" value="LysR_subst-bd"/>
</dbReference>
<dbReference type="GO" id="GO:0003677">
    <property type="term" value="F:DNA binding"/>
    <property type="evidence" value="ECO:0007669"/>
    <property type="project" value="UniProtKB-KW"/>
</dbReference>
<dbReference type="InterPro" id="IPR036390">
    <property type="entry name" value="WH_DNA-bd_sf"/>
</dbReference>
<evidence type="ECO:0000256" key="3">
    <source>
        <dbReference type="ARBA" id="ARBA00018907"/>
    </source>
</evidence>
<keyword evidence="6" id="KW-0010">Activator</keyword>
<sequence length="308" mass="33761">MESRQLRYFTAIFEHGSLSAASANLNVATSALSHHLSNLEQQLGTQLFVRRPRGLAATAAGARLYDHARAIVRAIDTAEQDVRSESREISGEVSLGMAHSGFRAIGLPLIETMLRQYPKLKLSLSEGLSSATLSHLLASQIDLAVVYNPPTDRSLQLQPILEETMVCVGRKELIGDDDVPITFAELLELPMILLRQGLSARALMDDLNLLKKLETRALLNMDSVQAIESSLRAGLGCTIGTRLVMRDDLESGVLQARPIVNPKLTRTLFLCETADRQASFALEAVRTLILKLIREAVEGGRWPATLLD</sequence>
<dbReference type="AlphaFoldDB" id="A0AA36IPV3"/>
<organism evidence="9 10">
    <name type="scientific">Effrenium voratum</name>
    <dbReference type="NCBI Taxonomy" id="2562239"/>
    <lineage>
        <taxon>Eukaryota</taxon>
        <taxon>Sar</taxon>
        <taxon>Alveolata</taxon>
        <taxon>Dinophyceae</taxon>
        <taxon>Suessiales</taxon>
        <taxon>Symbiodiniaceae</taxon>
        <taxon>Effrenium</taxon>
    </lineage>
</organism>
<dbReference type="EMBL" id="CAUJNA010002223">
    <property type="protein sequence ID" value="CAJ1391792.1"/>
    <property type="molecule type" value="Genomic_DNA"/>
</dbReference>
<accession>A0AA36IPV3</accession>
<feature type="domain" description="HTH lysR-type" evidence="8">
    <location>
        <begin position="1"/>
        <end position="58"/>
    </location>
</feature>
<dbReference type="SUPFAM" id="SSF53850">
    <property type="entry name" value="Periplasmic binding protein-like II"/>
    <property type="match status" value="1"/>
</dbReference>
<comment type="similarity">
    <text evidence="2">Belongs to the LysR transcriptional regulatory family.</text>
</comment>
<dbReference type="Pfam" id="PF00126">
    <property type="entry name" value="HTH_1"/>
    <property type="match status" value="1"/>
</dbReference>
<dbReference type="GO" id="GO:0003700">
    <property type="term" value="F:DNA-binding transcription factor activity"/>
    <property type="evidence" value="ECO:0007669"/>
    <property type="project" value="InterPro"/>
</dbReference>
<dbReference type="PANTHER" id="PTHR30293:SF0">
    <property type="entry name" value="NITROGEN ASSIMILATION REGULATORY PROTEIN NAC"/>
    <property type="match status" value="1"/>
</dbReference>
<dbReference type="FunFam" id="1.10.10.10:FF:000001">
    <property type="entry name" value="LysR family transcriptional regulator"/>
    <property type="match status" value="1"/>
</dbReference>
<dbReference type="PRINTS" id="PR00039">
    <property type="entry name" value="HTHLYSR"/>
</dbReference>
<dbReference type="InterPro" id="IPR000847">
    <property type="entry name" value="LysR_HTH_N"/>
</dbReference>
<dbReference type="Pfam" id="PF03466">
    <property type="entry name" value="LysR_substrate"/>
    <property type="match status" value="1"/>
</dbReference>
<evidence type="ECO:0000313" key="9">
    <source>
        <dbReference type="EMBL" id="CAJ1391792.1"/>
    </source>
</evidence>
<comment type="caution">
    <text evidence="9">The sequence shown here is derived from an EMBL/GenBank/DDBJ whole genome shotgun (WGS) entry which is preliminary data.</text>
</comment>
<evidence type="ECO:0000256" key="2">
    <source>
        <dbReference type="ARBA" id="ARBA00009437"/>
    </source>
</evidence>
<protein>
    <recommendedName>
        <fullName evidence="3">Probable RuBisCO transcriptional regulator</fullName>
    </recommendedName>
</protein>
<evidence type="ECO:0000256" key="4">
    <source>
        <dbReference type="ARBA" id="ARBA00023015"/>
    </source>
</evidence>
<evidence type="ECO:0000256" key="7">
    <source>
        <dbReference type="ARBA" id="ARBA00023163"/>
    </source>
</evidence>
<keyword evidence="10" id="KW-1185">Reference proteome</keyword>
<dbReference type="Gene3D" id="1.10.10.10">
    <property type="entry name" value="Winged helix-like DNA-binding domain superfamily/Winged helix DNA-binding domain"/>
    <property type="match status" value="1"/>
</dbReference>
<dbReference type="SUPFAM" id="SSF46785">
    <property type="entry name" value="Winged helix' DNA-binding domain"/>
    <property type="match status" value="1"/>
</dbReference>
<comment type="function">
    <text evidence="1">Trans-acting transcriptional regulator of RuBisCO genes (rbcL and rbcS) expression.</text>
</comment>
<evidence type="ECO:0000259" key="8">
    <source>
        <dbReference type="PROSITE" id="PS50931"/>
    </source>
</evidence>
<name>A0AA36IPV3_9DINO</name>
<evidence type="ECO:0000256" key="5">
    <source>
        <dbReference type="ARBA" id="ARBA00023125"/>
    </source>
</evidence>
<dbReference type="PANTHER" id="PTHR30293">
    <property type="entry name" value="TRANSCRIPTIONAL REGULATORY PROTEIN NAC-RELATED"/>
    <property type="match status" value="1"/>
</dbReference>
<keyword evidence="4" id="KW-0805">Transcription regulation</keyword>
<evidence type="ECO:0000313" key="10">
    <source>
        <dbReference type="Proteomes" id="UP001178507"/>
    </source>
</evidence>
<evidence type="ECO:0000256" key="6">
    <source>
        <dbReference type="ARBA" id="ARBA00023159"/>
    </source>
</evidence>
<proteinExistence type="inferred from homology"/>
<dbReference type="InterPro" id="IPR036388">
    <property type="entry name" value="WH-like_DNA-bd_sf"/>
</dbReference>
<keyword evidence="7" id="KW-0804">Transcription</keyword>
<dbReference type="Gene3D" id="3.40.190.290">
    <property type="match status" value="1"/>
</dbReference>
<keyword evidence="5" id="KW-0238">DNA-binding</keyword>
<reference evidence="9" key="1">
    <citation type="submission" date="2023-08" db="EMBL/GenBank/DDBJ databases">
        <authorList>
            <person name="Chen Y."/>
            <person name="Shah S."/>
            <person name="Dougan E. K."/>
            <person name="Thang M."/>
            <person name="Chan C."/>
        </authorList>
    </citation>
    <scope>NUCLEOTIDE SEQUENCE</scope>
</reference>
<evidence type="ECO:0000256" key="1">
    <source>
        <dbReference type="ARBA" id="ARBA00003782"/>
    </source>
</evidence>